<dbReference type="RefSeq" id="WP_110450125.1">
    <property type="nucleotide sequence ID" value="NZ_CP029479.1"/>
</dbReference>
<accession>A0A2Z3I1C5</accession>
<dbReference type="InterPro" id="IPR036812">
    <property type="entry name" value="NAD(P)_OxRdtase_dom_sf"/>
</dbReference>
<dbReference type="InterPro" id="IPR053135">
    <property type="entry name" value="AKR2_Oxidoreductase"/>
</dbReference>
<dbReference type="OrthoDB" id="7348196at2"/>
<keyword evidence="3" id="KW-1185">Reference proteome</keyword>
<reference evidence="3" key="1">
    <citation type="submission" date="2018-05" db="EMBL/GenBank/DDBJ databases">
        <title>Genome sequencing of Phenylobacterium sp. HYN0004.</title>
        <authorList>
            <person name="Yi H."/>
            <person name="Baek C."/>
        </authorList>
    </citation>
    <scope>NUCLEOTIDE SEQUENCE [LARGE SCALE GENOMIC DNA]</scope>
    <source>
        <strain evidence="3">HYN0004</strain>
    </source>
</reference>
<dbReference type="Gene3D" id="3.20.20.100">
    <property type="entry name" value="NADP-dependent oxidoreductase domain"/>
    <property type="match status" value="1"/>
</dbReference>
<dbReference type="KEGG" id="phb:HYN04_07150"/>
<name>A0A2Z3I1C5_9CAUL</name>
<organism evidence="2 3">
    <name type="scientific">Phenylobacterium parvum</name>
    <dbReference type="NCBI Taxonomy" id="2201350"/>
    <lineage>
        <taxon>Bacteria</taxon>
        <taxon>Pseudomonadati</taxon>
        <taxon>Pseudomonadota</taxon>
        <taxon>Alphaproteobacteria</taxon>
        <taxon>Caulobacterales</taxon>
        <taxon>Caulobacteraceae</taxon>
        <taxon>Phenylobacterium</taxon>
    </lineage>
</organism>
<dbReference type="SUPFAM" id="SSF51430">
    <property type="entry name" value="NAD(P)-linked oxidoreductase"/>
    <property type="match status" value="1"/>
</dbReference>
<dbReference type="PANTHER" id="PTHR43312:SF1">
    <property type="entry name" value="NADP-DEPENDENT OXIDOREDUCTASE DOMAIN-CONTAINING PROTEIN"/>
    <property type="match status" value="1"/>
</dbReference>
<evidence type="ECO:0000259" key="1">
    <source>
        <dbReference type="Pfam" id="PF00248"/>
    </source>
</evidence>
<dbReference type="AlphaFoldDB" id="A0A2Z3I1C5"/>
<evidence type="ECO:0000313" key="3">
    <source>
        <dbReference type="Proteomes" id="UP000247763"/>
    </source>
</evidence>
<proteinExistence type="predicted"/>
<dbReference type="Proteomes" id="UP000247763">
    <property type="component" value="Chromosome"/>
</dbReference>
<dbReference type="Pfam" id="PF00248">
    <property type="entry name" value="Aldo_ket_red"/>
    <property type="match status" value="1"/>
</dbReference>
<feature type="domain" description="NADP-dependent oxidoreductase" evidence="1">
    <location>
        <begin position="15"/>
        <end position="299"/>
    </location>
</feature>
<sequence length="304" mass="32352">MQSRPLGRTGLKVSEIGFGAASFWGHPAFSEAEALHIVHRALDLGVTLFDTGPAYSRGQAEGRLGRALAGRDFSGLVVATKAGTRFEGGRVRRDMSLTAIEASLERSRRRLGLESLPLVHLHGPSAQELTPDFLGGLQRLRDRGLFLRLGVNSFDPAVIEAALALPEIDTVMVDINVLRPQRIALAARAAAAGKGVLAGMPLAMGHTAPKTWRNLRLRDAWYLARALKNHRADRAAGRRFRFLHGRTDITGAQAALAWVLGIDGVSAALVGTTRMGHLEDCAAASGISLPADLAEAIAEAQVGA</sequence>
<dbReference type="EMBL" id="CP029479">
    <property type="protein sequence ID" value="AWM77558.1"/>
    <property type="molecule type" value="Genomic_DNA"/>
</dbReference>
<evidence type="ECO:0000313" key="2">
    <source>
        <dbReference type="EMBL" id="AWM77558.1"/>
    </source>
</evidence>
<gene>
    <name evidence="2" type="ORF">HYN04_07150</name>
</gene>
<dbReference type="InterPro" id="IPR023210">
    <property type="entry name" value="NADP_OxRdtase_dom"/>
</dbReference>
<dbReference type="PANTHER" id="PTHR43312">
    <property type="entry name" value="D-THREO-ALDOSE 1-DEHYDROGENASE"/>
    <property type="match status" value="1"/>
</dbReference>
<protein>
    <submittedName>
        <fullName evidence="2">Oxidoreductase</fullName>
    </submittedName>
</protein>
<dbReference type="CDD" id="cd19095">
    <property type="entry name" value="AKR_PA4992-like"/>
    <property type="match status" value="1"/>
</dbReference>